<organism evidence="3">
    <name type="scientific">Eucalyptus grandis</name>
    <name type="common">Flooded gum</name>
    <dbReference type="NCBI Taxonomy" id="71139"/>
    <lineage>
        <taxon>Eukaryota</taxon>
        <taxon>Viridiplantae</taxon>
        <taxon>Streptophyta</taxon>
        <taxon>Embryophyta</taxon>
        <taxon>Tracheophyta</taxon>
        <taxon>Spermatophyta</taxon>
        <taxon>Magnoliopsida</taxon>
        <taxon>eudicotyledons</taxon>
        <taxon>Gunneridae</taxon>
        <taxon>Pentapetalae</taxon>
        <taxon>rosids</taxon>
        <taxon>malvids</taxon>
        <taxon>Myrtales</taxon>
        <taxon>Myrtaceae</taxon>
        <taxon>Myrtoideae</taxon>
        <taxon>Eucalypteae</taxon>
        <taxon>Eucalyptus</taxon>
    </lineage>
</organism>
<keyword evidence="1" id="KW-0378">Hydrolase</keyword>
<evidence type="ECO:0000259" key="2">
    <source>
        <dbReference type="PROSITE" id="PS51671"/>
    </source>
</evidence>
<dbReference type="GO" id="GO:0016787">
    <property type="term" value="F:hydrolase activity"/>
    <property type="evidence" value="ECO:0007669"/>
    <property type="project" value="UniProtKB-KW"/>
</dbReference>
<dbReference type="OMA" id="DIHEAHA"/>
<proteinExistence type="predicted"/>
<dbReference type="STRING" id="71139.A0A059ARH0"/>
<dbReference type="AlphaFoldDB" id="A0A059ARH0"/>
<evidence type="ECO:0000313" key="3">
    <source>
        <dbReference type="EMBL" id="KCW56562.1"/>
    </source>
</evidence>
<name>A0A059ARH0_EUCGR</name>
<dbReference type="EMBL" id="KK198761">
    <property type="protein sequence ID" value="KCW56562.1"/>
    <property type="molecule type" value="Genomic_DNA"/>
</dbReference>
<dbReference type="SUPFAM" id="SSF55021">
    <property type="entry name" value="ACT-like"/>
    <property type="match status" value="1"/>
</dbReference>
<dbReference type="Gene3D" id="3.30.70.260">
    <property type="match status" value="1"/>
</dbReference>
<feature type="domain" description="ACT" evidence="2">
    <location>
        <begin position="3"/>
        <end position="76"/>
    </location>
</feature>
<sequence length="89" mass="9993">MHAITFSALDRRKLLSKVTALIAGIEVDIHEAHAFCTEDGFFLAFFIVHGWHSEVEDLRKEVEKGILSTKWNVVSFKCCSSNHTGSSEI</sequence>
<dbReference type="PANTHER" id="PTHR47320">
    <property type="entry name" value="BIFUNCTIONAL URIDYLYLTRANSFERASE/URIDYLYL-REMOVING ENZYME"/>
    <property type="match status" value="1"/>
</dbReference>
<dbReference type="InParanoid" id="A0A059ARH0"/>
<accession>A0A059ARH0</accession>
<reference evidence="3" key="1">
    <citation type="submission" date="2013-07" db="EMBL/GenBank/DDBJ databases">
        <title>The genome of Eucalyptus grandis.</title>
        <authorList>
            <person name="Schmutz J."/>
            <person name="Hayes R."/>
            <person name="Myburg A."/>
            <person name="Tuskan G."/>
            <person name="Grattapaglia D."/>
            <person name="Rokhsar D.S."/>
        </authorList>
    </citation>
    <scope>NUCLEOTIDE SEQUENCE</scope>
    <source>
        <tissue evidence="3">Leaf extractions</tissue>
    </source>
</reference>
<dbReference type="Gramene" id="KCW56562">
    <property type="protein sequence ID" value="KCW56562"/>
    <property type="gene ID" value="EUGRSUZ_I02294"/>
</dbReference>
<dbReference type="GO" id="GO:0008773">
    <property type="term" value="F:[protein-PII] uridylyltransferase activity"/>
    <property type="evidence" value="ECO:0007669"/>
    <property type="project" value="InterPro"/>
</dbReference>
<dbReference type="InterPro" id="IPR045865">
    <property type="entry name" value="ACT-like_dom_sf"/>
</dbReference>
<gene>
    <name evidence="3" type="ORF">EUGRSUZ_I02294</name>
</gene>
<evidence type="ECO:0000256" key="1">
    <source>
        <dbReference type="ARBA" id="ARBA00022801"/>
    </source>
</evidence>
<dbReference type="PANTHER" id="PTHR47320:SF1">
    <property type="entry name" value="BIFUNCTIONAL URIDYLYLTRANSFERASE_URIDYLYL-REMOVING ENZYME"/>
    <property type="match status" value="1"/>
</dbReference>
<dbReference type="InterPro" id="IPR002912">
    <property type="entry name" value="ACT_dom"/>
</dbReference>
<dbReference type="PROSITE" id="PS51671">
    <property type="entry name" value="ACT"/>
    <property type="match status" value="1"/>
</dbReference>
<protein>
    <recommendedName>
        <fullName evidence="2">ACT domain-containing protein</fullName>
    </recommendedName>
</protein>
<dbReference type="InterPro" id="IPR010043">
    <property type="entry name" value="UTase/UR"/>
</dbReference>